<reference evidence="5 6" key="1">
    <citation type="submission" date="2017-06" db="EMBL/GenBank/DDBJ databases">
        <title>Complete genome sequence of Nitrospirillum amazonense strain CBAmC, an endophytic nitrogen-fixing and plant growth-promoting bacterium, isolated from sugarcane.</title>
        <authorList>
            <person name="Schwab S."/>
            <person name="dos Santos Teixeira K.R."/>
            <person name="Simoes Araujo J.L."/>
            <person name="Soares Vidal M."/>
            <person name="Borges de Freitas H.R."/>
            <person name="Rivello Crivelaro A.L."/>
            <person name="Bueno de Camargo Nunes A."/>
            <person name="dos Santos C.M."/>
            <person name="Palmeira da Silva Rosa D."/>
            <person name="da Silva Padilha D."/>
            <person name="da Silva E."/>
            <person name="Araujo Terra L."/>
            <person name="Soares Mendes V."/>
            <person name="Farinelli L."/>
            <person name="Magalhaes Cruz L."/>
            <person name="Baldani J.I."/>
        </authorList>
    </citation>
    <scope>NUCLEOTIDE SEQUENCE [LARGE SCALE GENOMIC DNA]</scope>
    <source>
        <strain evidence="5 6">CBAmC</strain>
    </source>
</reference>
<sequence length="350" mass="38568">MKRVGEPMDNSLIDLTKNVLDVASQKVSVIEDINRTTKMLAFNALIEAGRAGDAGRGFAVVANEVNSISQRVSVVAGELRSEIGQLVDRMTTVGEDLMTRFRGQRLADLALNSIDIIDRNLYERSCDVRWWATDSAVVAGLQSPSHEAFRHASERLNVILQSYTVYLDLWVADRSGRVIATGRPDRFPHAIGTNVSNEAWFIDALRTRDGGDFAVEDVRPNPVLENRTVATYSTAVRRDGAQDGEVLGALGIFFDWEPQARAVVTGVRLETSERTNTRCLLLDAAGRIIAASDGRGELTESFHLVTQGQPMGHYLDRHGRLIGFARTPGYETYRGLGWYGVLVHNPPGQS</sequence>
<dbReference type="GO" id="GO:0006935">
    <property type="term" value="P:chemotaxis"/>
    <property type="evidence" value="ECO:0007669"/>
    <property type="project" value="UniProtKB-KW"/>
</dbReference>
<dbReference type="Gene3D" id="3.30.450.20">
    <property type="entry name" value="PAS domain"/>
    <property type="match status" value="1"/>
</dbReference>
<protein>
    <submittedName>
        <fullName evidence="5">Chemotaxis protein</fullName>
    </submittedName>
</protein>
<dbReference type="SUPFAM" id="SSF58104">
    <property type="entry name" value="Methyl-accepting chemotaxis protein (MCP) signaling domain"/>
    <property type="match status" value="1"/>
</dbReference>
<dbReference type="Proteomes" id="UP000197153">
    <property type="component" value="Chromosome 2"/>
</dbReference>
<dbReference type="GO" id="GO:0016020">
    <property type="term" value="C:membrane"/>
    <property type="evidence" value="ECO:0007669"/>
    <property type="project" value="InterPro"/>
</dbReference>
<keyword evidence="1" id="KW-0145">Chemotaxis</keyword>
<dbReference type="PROSITE" id="PS50111">
    <property type="entry name" value="CHEMOTAXIS_TRANSDUC_2"/>
    <property type="match status" value="1"/>
</dbReference>
<accession>A0A248JV53</accession>
<dbReference type="KEGG" id="nao:Y958_16925"/>
<dbReference type="AlphaFoldDB" id="A0A248JV53"/>
<dbReference type="PANTHER" id="PTHR43531">
    <property type="entry name" value="PROTEIN ICFG"/>
    <property type="match status" value="1"/>
</dbReference>
<dbReference type="PRINTS" id="PR00260">
    <property type="entry name" value="CHEMTRNSDUCR"/>
</dbReference>
<dbReference type="InterPro" id="IPR051310">
    <property type="entry name" value="MCP_chemotaxis"/>
</dbReference>
<dbReference type="Gene3D" id="1.10.287.950">
    <property type="entry name" value="Methyl-accepting chemotaxis protein"/>
    <property type="match status" value="1"/>
</dbReference>
<dbReference type="EMBL" id="CP022111">
    <property type="protein sequence ID" value="ASG22607.1"/>
    <property type="molecule type" value="Genomic_DNA"/>
</dbReference>
<evidence type="ECO:0000259" key="4">
    <source>
        <dbReference type="PROSITE" id="PS50111"/>
    </source>
</evidence>
<dbReference type="PANTHER" id="PTHR43531:SF11">
    <property type="entry name" value="METHYL-ACCEPTING CHEMOTAXIS PROTEIN 3"/>
    <property type="match status" value="1"/>
</dbReference>
<dbReference type="InterPro" id="IPR004089">
    <property type="entry name" value="MCPsignal_dom"/>
</dbReference>
<dbReference type="GO" id="GO:0004888">
    <property type="term" value="F:transmembrane signaling receptor activity"/>
    <property type="evidence" value="ECO:0007669"/>
    <property type="project" value="InterPro"/>
</dbReference>
<feature type="domain" description="Methyl-accepting transducer" evidence="4">
    <location>
        <begin position="27"/>
        <end position="92"/>
    </location>
</feature>
<keyword evidence="3" id="KW-0807">Transducer</keyword>
<comment type="similarity">
    <text evidence="2">Belongs to the methyl-accepting chemotaxis (MCP) protein family.</text>
</comment>
<evidence type="ECO:0000256" key="2">
    <source>
        <dbReference type="ARBA" id="ARBA00029447"/>
    </source>
</evidence>
<evidence type="ECO:0000313" key="6">
    <source>
        <dbReference type="Proteomes" id="UP000197153"/>
    </source>
</evidence>
<proteinExistence type="inferred from homology"/>
<dbReference type="InterPro" id="IPR004090">
    <property type="entry name" value="Chemotax_Me-accpt_rcpt"/>
</dbReference>
<evidence type="ECO:0000256" key="3">
    <source>
        <dbReference type="PROSITE-ProRule" id="PRU00284"/>
    </source>
</evidence>
<evidence type="ECO:0000313" key="5">
    <source>
        <dbReference type="EMBL" id="ASG22607.1"/>
    </source>
</evidence>
<dbReference type="Pfam" id="PF00015">
    <property type="entry name" value="MCPsignal"/>
    <property type="match status" value="1"/>
</dbReference>
<organism evidence="5 6">
    <name type="scientific">Nitrospirillum viridazoti CBAmc</name>
    <dbReference type="NCBI Taxonomy" id="1441467"/>
    <lineage>
        <taxon>Bacteria</taxon>
        <taxon>Pseudomonadati</taxon>
        <taxon>Pseudomonadota</taxon>
        <taxon>Alphaproteobacteria</taxon>
        <taxon>Rhodospirillales</taxon>
        <taxon>Azospirillaceae</taxon>
        <taxon>Nitrospirillum</taxon>
        <taxon>Nitrospirillum viridazoti</taxon>
    </lineage>
</organism>
<dbReference type="GO" id="GO:0007165">
    <property type="term" value="P:signal transduction"/>
    <property type="evidence" value="ECO:0007669"/>
    <property type="project" value="UniProtKB-KW"/>
</dbReference>
<name>A0A248JV53_9PROT</name>
<gene>
    <name evidence="5" type="ORF">Y958_16925</name>
</gene>
<evidence type="ECO:0000256" key="1">
    <source>
        <dbReference type="ARBA" id="ARBA00022500"/>
    </source>
</evidence>
<keyword evidence="6" id="KW-1185">Reference proteome</keyword>